<keyword evidence="4" id="KW-1185">Reference proteome</keyword>
<keyword evidence="2" id="KW-1133">Transmembrane helix</keyword>
<proteinExistence type="predicted"/>
<dbReference type="HOGENOM" id="CLU_1094631_0_0_1"/>
<keyword evidence="2" id="KW-0812">Transmembrane</keyword>
<protein>
    <submittedName>
        <fullName evidence="3">Uncharacterized protein</fullName>
    </submittedName>
</protein>
<dbReference type="EMBL" id="KN840663">
    <property type="protein sequence ID" value="KIP02619.1"/>
    <property type="molecule type" value="Genomic_DNA"/>
</dbReference>
<keyword evidence="2" id="KW-0472">Membrane</keyword>
<feature type="transmembrane region" description="Helical" evidence="2">
    <location>
        <begin position="93"/>
        <end position="113"/>
    </location>
</feature>
<feature type="transmembrane region" description="Helical" evidence="2">
    <location>
        <begin position="24"/>
        <end position="49"/>
    </location>
</feature>
<reference evidence="3 4" key="1">
    <citation type="journal article" date="2014" name="PLoS Genet.">
        <title>Analysis of the Phlebiopsis gigantea genome, transcriptome and secretome provides insight into its pioneer colonization strategies of wood.</title>
        <authorList>
            <person name="Hori C."/>
            <person name="Ishida T."/>
            <person name="Igarashi K."/>
            <person name="Samejima M."/>
            <person name="Suzuki H."/>
            <person name="Master E."/>
            <person name="Ferreira P."/>
            <person name="Ruiz-Duenas F.J."/>
            <person name="Held B."/>
            <person name="Canessa P."/>
            <person name="Larrondo L.F."/>
            <person name="Schmoll M."/>
            <person name="Druzhinina I.S."/>
            <person name="Kubicek C.P."/>
            <person name="Gaskell J.A."/>
            <person name="Kersten P."/>
            <person name="St John F."/>
            <person name="Glasner J."/>
            <person name="Sabat G."/>
            <person name="Splinter BonDurant S."/>
            <person name="Syed K."/>
            <person name="Yadav J."/>
            <person name="Mgbeahuruike A.C."/>
            <person name="Kovalchuk A."/>
            <person name="Asiegbu F.O."/>
            <person name="Lackner G."/>
            <person name="Hoffmeister D."/>
            <person name="Rencoret J."/>
            <person name="Gutierrez A."/>
            <person name="Sun H."/>
            <person name="Lindquist E."/>
            <person name="Barry K."/>
            <person name="Riley R."/>
            <person name="Grigoriev I.V."/>
            <person name="Henrissat B."/>
            <person name="Kues U."/>
            <person name="Berka R.M."/>
            <person name="Martinez A.T."/>
            <person name="Covert S.F."/>
            <person name="Blanchette R.A."/>
            <person name="Cullen D."/>
        </authorList>
    </citation>
    <scope>NUCLEOTIDE SEQUENCE [LARGE SCALE GENOMIC DNA]</scope>
    <source>
        <strain evidence="3 4">11061_1 CR5-6</strain>
    </source>
</reference>
<dbReference type="AlphaFoldDB" id="A0A0C3NDJ5"/>
<sequence>MAVPDAAPITSFSAPSGLHFDTTIGIYVISPIVNAVLYGTLCLQVYNFFQKFKDEGPLLKYSVVAVWPISSSYDYLFTEAITRVLRLRSYKHGSAIVFGCILVIIATMCISLVHNGRLYTLHTVPNFSKQVGLYFAELGAFVVSDFYIAVSLCYLLYKQRKHTRPGFSRVYLLLSECFRLLGSHTVPTAYSNCLMASLNARSAFRNEPQIVSIPLATRNGLALHSSRDDDETVAVEQESSVTGTEGKGKGTLNL</sequence>
<dbReference type="Proteomes" id="UP000053257">
    <property type="component" value="Unassembled WGS sequence"/>
</dbReference>
<evidence type="ECO:0000313" key="3">
    <source>
        <dbReference type="EMBL" id="KIP02619.1"/>
    </source>
</evidence>
<name>A0A0C3NDJ5_PHLG1</name>
<evidence type="ECO:0000256" key="2">
    <source>
        <dbReference type="SAM" id="Phobius"/>
    </source>
</evidence>
<feature type="transmembrane region" description="Helical" evidence="2">
    <location>
        <begin position="133"/>
        <end position="157"/>
    </location>
</feature>
<organism evidence="3 4">
    <name type="scientific">Phlebiopsis gigantea (strain 11061_1 CR5-6)</name>
    <name type="common">White-rot fungus</name>
    <name type="synonym">Peniophora gigantea</name>
    <dbReference type="NCBI Taxonomy" id="745531"/>
    <lineage>
        <taxon>Eukaryota</taxon>
        <taxon>Fungi</taxon>
        <taxon>Dikarya</taxon>
        <taxon>Basidiomycota</taxon>
        <taxon>Agaricomycotina</taxon>
        <taxon>Agaricomycetes</taxon>
        <taxon>Polyporales</taxon>
        <taxon>Phanerochaetaceae</taxon>
        <taxon>Phlebiopsis</taxon>
    </lineage>
</organism>
<feature type="region of interest" description="Disordered" evidence="1">
    <location>
        <begin position="226"/>
        <end position="254"/>
    </location>
</feature>
<gene>
    <name evidence="3" type="ORF">PHLGIDRAFT_501020</name>
</gene>
<evidence type="ECO:0000256" key="1">
    <source>
        <dbReference type="SAM" id="MobiDB-lite"/>
    </source>
</evidence>
<accession>A0A0C3NDJ5</accession>
<evidence type="ECO:0000313" key="4">
    <source>
        <dbReference type="Proteomes" id="UP000053257"/>
    </source>
</evidence>